<dbReference type="PROSITE" id="PS51686">
    <property type="entry name" value="SAM_MT_RSMB_NOP"/>
    <property type="match status" value="1"/>
</dbReference>
<dbReference type="InterPro" id="IPR001678">
    <property type="entry name" value="MeTrfase_RsmB-F_NOP2_dom"/>
</dbReference>
<feature type="binding site" evidence="10">
    <location>
        <begin position="182"/>
        <end position="188"/>
    </location>
    <ligand>
        <name>S-adenosyl-L-methionine</name>
        <dbReference type="ChEBI" id="CHEBI:59789"/>
    </ligand>
</feature>
<dbReference type="EMBL" id="KZ819603">
    <property type="protein sequence ID" value="PWN36360.1"/>
    <property type="molecule type" value="Genomic_DNA"/>
</dbReference>
<dbReference type="AlphaFoldDB" id="A0A316VFQ1"/>
<feature type="compositionally biased region" description="Basic and acidic residues" evidence="11">
    <location>
        <begin position="809"/>
        <end position="818"/>
    </location>
</feature>
<feature type="binding site" evidence="10">
    <location>
        <position position="278"/>
    </location>
    <ligand>
        <name>S-adenosyl-L-methionine</name>
        <dbReference type="ChEBI" id="CHEBI:59789"/>
    </ligand>
</feature>
<dbReference type="FunFam" id="3.40.50.150:FF:000271">
    <property type="entry name" value="NOL1/NOP2/Sun family protein"/>
    <property type="match status" value="1"/>
</dbReference>
<evidence type="ECO:0000256" key="1">
    <source>
        <dbReference type="ARBA" id="ARBA00004123"/>
    </source>
</evidence>
<feature type="binding site" evidence="10">
    <location>
        <position position="219"/>
    </location>
    <ligand>
        <name>S-adenosyl-L-methionine</name>
        <dbReference type="ChEBI" id="CHEBI:59789"/>
    </ligand>
</feature>
<dbReference type="GO" id="GO:0005737">
    <property type="term" value="C:cytoplasm"/>
    <property type="evidence" value="ECO:0007669"/>
    <property type="project" value="TreeGrafter"/>
</dbReference>
<feature type="compositionally biased region" description="Low complexity" evidence="11">
    <location>
        <begin position="543"/>
        <end position="552"/>
    </location>
</feature>
<dbReference type="SUPFAM" id="SSF53335">
    <property type="entry name" value="S-adenosyl-L-methionine-dependent methyltransferases"/>
    <property type="match status" value="1"/>
</dbReference>
<dbReference type="GeneID" id="37020747"/>
<dbReference type="GO" id="GO:0016428">
    <property type="term" value="F:tRNA (cytidine-5-)-methyltransferase activity"/>
    <property type="evidence" value="ECO:0007669"/>
    <property type="project" value="InterPro"/>
</dbReference>
<keyword evidence="8 10" id="KW-0694">RNA-binding</keyword>
<dbReference type="GO" id="GO:0030488">
    <property type="term" value="P:tRNA methylation"/>
    <property type="evidence" value="ECO:0007669"/>
    <property type="project" value="TreeGrafter"/>
</dbReference>
<evidence type="ECO:0000256" key="4">
    <source>
        <dbReference type="ARBA" id="ARBA00022603"/>
    </source>
</evidence>
<dbReference type="FunCoup" id="A0A316VFQ1">
    <property type="interactions" value="874"/>
</dbReference>
<evidence type="ECO:0000256" key="9">
    <source>
        <dbReference type="ARBA" id="ARBA00023242"/>
    </source>
</evidence>
<keyword evidence="7" id="KW-0819">tRNA processing</keyword>
<feature type="region of interest" description="Disordered" evidence="11">
    <location>
        <begin position="1"/>
        <end position="38"/>
    </location>
</feature>
<feature type="binding site" evidence="10">
    <location>
        <position position="246"/>
    </location>
    <ligand>
        <name>S-adenosyl-L-methionine</name>
        <dbReference type="ChEBI" id="CHEBI:59789"/>
    </ligand>
</feature>
<evidence type="ECO:0000256" key="5">
    <source>
        <dbReference type="ARBA" id="ARBA00022679"/>
    </source>
</evidence>
<feature type="compositionally biased region" description="Basic and acidic residues" evidence="11">
    <location>
        <begin position="398"/>
        <end position="418"/>
    </location>
</feature>
<feature type="active site" description="Nucleophile" evidence="10">
    <location>
        <position position="331"/>
    </location>
</feature>
<proteinExistence type="inferred from homology"/>
<dbReference type="GO" id="GO:0000049">
    <property type="term" value="F:tRNA binding"/>
    <property type="evidence" value="ECO:0007669"/>
    <property type="project" value="UniProtKB-KW"/>
</dbReference>
<dbReference type="GO" id="GO:0005634">
    <property type="term" value="C:nucleus"/>
    <property type="evidence" value="ECO:0007669"/>
    <property type="project" value="UniProtKB-SubCell"/>
</dbReference>
<dbReference type="Pfam" id="PF25378">
    <property type="entry name" value="PUA_NSUN2"/>
    <property type="match status" value="1"/>
</dbReference>
<protein>
    <submittedName>
        <fullName evidence="13">S-adenosyl-L-methionine-dependent methyltransferase</fullName>
    </submittedName>
</protein>
<evidence type="ECO:0000313" key="14">
    <source>
        <dbReference type="Proteomes" id="UP000245771"/>
    </source>
</evidence>
<gene>
    <name evidence="13" type="ORF">FA14DRAFT_161105</name>
</gene>
<feature type="compositionally biased region" description="Low complexity" evidence="11">
    <location>
        <begin position="826"/>
        <end position="835"/>
    </location>
</feature>
<feature type="compositionally biased region" description="Basic residues" evidence="11">
    <location>
        <begin position="1"/>
        <end position="15"/>
    </location>
</feature>
<keyword evidence="4 10" id="KW-0489">Methyltransferase</keyword>
<dbReference type="InterPro" id="IPR057286">
    <property type="entry name" value="PUA_NSUN2"/>
</dbReference>
<keyword evidence="5 10" id="KW-0808">Transferase</keyword>
<feature type="domain" description="SAM-dependent MTase RsmB/NOP-type" evidence="12">
    <location>
        <begin position="64"/>
        <end position="487"/>
    </location>
</feature>
<dbReference type="OrthoDB" id="6093671at2759"/>
<evidence type="ECO:0000256" key="2">
    <source>
        <dbReference type="ARBA" id="ARBA00007494"/>
    </source>
</evidence>
<dbReference type="InterPro" id="IPR023267">
    <property type="entry name" value="RCMT"/>
</dbReference>
<accession>A0A316VFQ1</accession>
<reference evidence="13 14" key="1">
    <citation type="journal article" date="2018" name="Mol. Biol. Evol.">
        <title>Broad Genomic Sampling Reveals a Smut Pathogenic Ancestry of the Fungal Clade Ustilaginomycotina.</title>
        <authorList>
            <person name="Kijpornyongpan T."/>
            <person name="Mondo S.J."/>
            <person name="Barry K."/>
            <person name="Sandor L."/>
            <person name="Lee J."/>
            <person name="Lipzen A."/>
            <person name="Pangilinan J."/>
            <person name="LaButti K."/>
            <person name="Hainaut M."/>
            <person name="Henrissat B."/>
            <person name="Grigoriev I.V."/>
            <person name="Spatafora J.W."/>
            <person name="Aime M.C."/>
        </authorList>
    </citation>
    <scope>NUCLEOTIDE SEQUENCE [LARGE SCALE GENOMIC DNA]</scope>
    <source>
        <strain evidence="13 14">MCA 3882</strain>
    </source>
</reference>
<dbReference type="PRINTS" id="PR02008">
    <property type="entry name" value="RCMTFAMILY"/>
</dbReference>
<keyword evidence="9" id="KW-0539">Nucleus</keyword>
<dbReference type="STRING" id="1280837.A0A316VFQ1"/>
<evidence type="ECO:0000256" key="7">
    <source>
        <dbReference type="ARBA" id="ARBA00022694"/>
    </source>
</evidence>
<dbReference type="InterPro" id="IPR029063">
    <property type="entry name" value="SAM-dependent_MTases_sf"/>
</dbReference>
<dbReference type="InterPro" id="IPR018314">
    <property type="entry name" value="RsmB/NOL1/NOP2-like_CS"/>
</dbReference>
<evidence type="ECO:0000256" key="8">
    <source>
        <dbReference type="ARBA" id="ARBA00022884"/>
    </source>
</evidence>
<evidence type="ECO:0000259" key="12">
    <source>
        <dbReference type="PROSITE" id="PS51686"/>
    </source>
</evidence>
<dbReference type="Gene3D" id="3.40.50.150">
    <property type="entry name" value="Vaccinia Virus protein VP39"/>
    <property type="match status" value="1"/>
</dbReference>
<dbReference type="Pfam" id="PF01189">
    <property type="entry name" value="Methyltr_RsmB-F"/>
    <property type="match status" value="1"/>
</dbReference>
<dbReference type="PRINTS" id="PR02011">
    <property type="entry name" value="RCMTNCL1"/>
</dbReference>
<dbReference type="InParanoid" id="A0A316VFQ1"/>
<feature type="region of interest" description="Disordered" evidence="11">
    <location>
        <begin position="387"/>
        <end position="427"/>
    </location>
</feature>
<feature type="region of interest" description="Disordered" evidence="11">
    <location>
        <begin position="804"/>
        <end position="861"/>
    </location>
</feature>
<evidence type="ECO:0000313" key="13">
    <source>
        <dbReference type="EMBL" id="PWN36360.1"/>
    </source>
</evidence>
<sequence>MPRGGKGGRGRRGAKHGGGIARSRDDGGRSNTWQSNGPAMQTNKYFEAYYWDQNIVNPDQWQAFLDHLRAPLPTSFRITSGKPTTAILIEQMQNFYLPYLSNVKFEGEQVPPPKALPWYPESMGWQIDVKKNALRKTEQFQKFQQFLVHETEVGNISRQETVSMIPPLFLNVEPHHIVLDMCAAPGSKTAQLIEALHSPLTTMAESYDPCPPGIVIANDADAKRAHMLVHQSARLPSPNIVVANCDASRWPSVRVPWNAKGSESVQERTMKFDRVLADVPCSGDGTLRKNLMIWKDWHPHNGSSLHPLQLRILMRGLQSLRNGGRLVYSTCSLNPIEDEAVVAQALRDCKGTVKLVDQSHAFPELIRKKGVFTWKVCPTKGSKDKLNVAKTAEGETEGEQKSEEKIEGEQKAEEKTEGGEGSSYRDTLPQLPYVEKHDDLAPEWREKVPKSLWPQGDEEALGLDKCMRILPQDQNTGGFFVAVLEKDDGSEPELSEGMAHGMVRAMGLKDATVSKQEAANTAKRPLNGDEEEESNKRVKTDADVAGDANGAGPSNGVAVEKKPEDIGQPGGAPYREDPMVYVDQNNEQSQSIVSFFGLTDKFDKRNLLVRNRDANPLRSAYFTSTSVRALITCGGAGKGDHPYGNPLKMRLINSGVRSFARQDSGKDPQLKCKWRVTSDAIPVLRPLIEAKKILHASISDFAFMISNHYPKLSDVPEGDFRTALQNEDIGSHLVDIAPGTYQDQKLERTICVPIWRAPASMNLMLERQEKSALSYRIFGKDLSNPSGARQFVVSKAQKQAQAQANAKRQQKEEQSMKIDEDELEALENAAASTTAAKEEQEQQEETAAQVEEEGQELSVDV</sequence>
<evidence type="ECO:0000256" key="6">
    <source>
        <dbReference type="ARBA" id="ARBA00022691"/>
    </source>
</evidence>
<dbReference type="InterPro" id="IPR057285">
    <property type="entry name" value="Pre-PUA_NSUN2"/>
</dbReference>
<feature type="region of interest" description="Disordered" evidence="11">
    <location>
        <begin position="513"/>
        <end position="573"/>
    </location>
</feature>
<keyword evidence="6 10" id="KW-0949">S-adenosyl-L-methionine</keyword>
<dbReference type="PANTHER" id="PTHR22808:SF1">
    <property type="entry name" value="RNA CYTOSINE-C(5)-METHYLTRANSFERASE NSUN2-RELATED"/>
    <property type="match status" value="1"/>
</dbReference>
<dbReference type="RefSeq" id="XP_025356662.1">
    <property type="nucleotide sequence ID" value="XM_025498966.1"/>
</dbReference>
<dbReference type="Pfam" id="PF25376">
    <property type="entry name" value="Pre-PUA_NSUN2"/>
    <property type="match status" value="1"/>
</dbReference>
<dbReference type="InterPro" id="IPR023270">
    <property type="entry name" value="RCMT_NCL1"/>
</dbReference>
<evidence type="ECO:0000256" key="3">
    <source>
        <dbReference type="ARBA" id="ARBA00022555"/>
    </source>
</evidence>
<feature type="compositionally biased region" description="Polar residues" evidence="11">
    <location>
        <begin position="29"/>
        <end position="38"/>
    </location>
</feature>
<keyword evidence="14" id="KW-1185">Reference proteome</keyword>
<dbReference type="Proteomes" id="UP000245771">
    <property type="component" value="Unassembled WGS sequence"/>
</dbReference>
<name>A0A316VFQ1_9BASI</name>
<dbReference type="PROSITE" id="PS01153">
    <property type="entry name" value="NOL1_NOP2_SUN"/>
    <property type="match status" value="1"/>
</dbReference>
<dbReference type="InterPro" id="IPR049560">
    <property type="entry name" value="MeTrfase_RsmB-F_NOP2_cat"/>
</dbReference>
<evidence type="ECO:0000256" key="11">
    <source>
        <dbReference type="SAM" id="MobiDB-lite"/>
    </source>
</evidence>
<comment type="subcellular location">
    <subcellularLocation>
        <location evidence="1">Nucleus</location>
    </subcellularLocation>
</comment>
<evidence type="ECO:0000256" key="10">
    <source>
        <dbReference type="PROSITE-ProRule" id="PRU01023"/>
    </source>
</evidence>
<organism evidence="13 14">
    <name type="scientific">Meira miltonrushii</name>
    <dbReference type="NCBI Taxonomy" id="1280837"/>
    <lineage>
        <taxon>Eukaryota</taxon>
        <taxon>Fungi</taxon>
        <taxon>Dikarya</taxon>
        <taxon>Basidiomycota</taxon>
        <taxon>Ustilaginomycotina</taxon>
        <taxon>Exobasidiomycetes</taxon>
        <taxon>Exobasidiales</taxon>
        <taxon>Brachybasidiaceae</taxon>
        <taxon>Meira</taxon>
    </lineage>
</organism>
<dbReference type="CDD" id="cd02440">
    <property type="entry name" value="AdoMet_MTases"/>
    <property type="match status" value="1"/>
</dbReference>
<comment type="similarity">
    <text evidence="2 10">Belongs to the class I-like SAM-binding methyltransferase superfamily. RsmB/NOP family.</text>
</comment>
<dbReference type="PANTHER" id="PTHR22808">
    <property type="entry name" value="NCL1 YEAST -RELATED NOL1/NOP2/FMU SUN DOMAIN-CONTAINING"/>
    <property type="match status" value="1"/>
</dbReference>
<keyword evidence="3" id="KW-0820">tRNA-binding</keyword>